<accession>A0A5K3F788</accession>
<reference evidence="1" key="1">
    <citation type="submission" date="2019-11" db="UniProtKB">
        <authorList>
            <consortium name="WormBaseParasite"/>
        </authorList>
    </citation>
    <scope>IDENTIFICATION</scope>
</reference>
<name>A0A5K3F788_MESCO</name>
<dbReference type="WBParaSite" id="MCU_005325-RA">
    <property type="protein sequence ID" value="MCU_005325-RA"/>
    <property type="gene ID" value="MCU_005325"/>
</dbReference>
<protein>
    <submittedName>
        <fullName evidence="1">Ovule protein</fullName>
    </submittedName>
</protein>
<proteinExistence type="predicted"/>
<organism evidence="1">
    <name type="scientific">Mesocestoides corti</name>
    <name type="common">Flatworm</name>
    <dbReference type="NCBI Taxonomy" id="53468"/>
    <lineage>
        <taxon>Eukaryota</taxon>
        <taxon>Metazoa</taxon>
        <taxon>Spiralia</taxon>
        <taxon>Lophotrochozoa</taxon>
        <taxon>Platyhelminthes</taxon>
        <taxon>Cestoda</taxon>
        <taxon>Eucestoda</taxon>
        <taxon>Cyclophyllidea</taxon>
        <taxon>Mesocestoididae</taxon>
        <taxon>Mesocestoides</taxon>
    </lineage>
</organism>
<dbReference type="AlphaFoldDB" id="A0A5K3F788"/>
<sequence>MKSRKCVSRCPCSQALKFGHNMSIRLVQVNAIVQGPKMHPAIRITTGRICRHLTVFQKAQHQ</sequence>
<evidence type="ECO:0000313" key="1">
    <source>
        <dbReference type="WBParaSite" id="MCU_005325-RA"/>
    </source>
</evidence>